<dbReference type="RefSeq" id="WP_168886901.1">
    <property type="nucleotide sequence ID" value="NZ_JABAHY010000003.1"/>
</dbReference>
<feature type="compositionally biased region" description="Basic and acidic residues" evidence="1">
    <location>
        <begin position="77"/>
        <end position="92"/>
    </location>
</feature>
<keyword evidence="3" id="KW-1185">Reference proteome</keyword>
<comment type="caution">
    <text evidence="2">The sequence shown here is derived from an EMBL/GenBank/DDBJ whole genome shotgun (WGS) entry which is preliminary data.</text>
</comment>
<feature type="region of interest" description="Disordered" evidence="1">
    <location>
        <begin position="70"/>
        <end position="92"/>
    </location>
</feature>
<gene>
    <name evidence="2" type="ORF">HGQ17_05140</name>
</gene>
<organism evidence="2 3">
    <name type="scientific">Nesterenkonia sedimenti</name>
    <dbReference type="NCBI Taxonomy" id="1463632"/>
    <lineage>
        <taxon>Bacteria</taxon>
        <taxon>Bacillati</taxon>
        <taxon>Actinomycetota</taxon>
        <taxon>Actinomycetes</taxon>
        <taxon>Micrococcales</taxon>
        <taxon>Micrococcaceae</taxon>
        <taxon>Nesterenkonia</taxon>
    </lineage>
</organism>
<sequence>MGLVSLGAGVAIGYFLGTKTGKEKLDAGIDRAKQTAQQTWEREDVQDFVAKASDTATKVSHDVAESAKKAASVASDSLKKAAEKADDAEEKVADVVDEAEETVAEKAEEFRAPQTKTTYNGDVISDPGQSTERKGTDWANEGGAKP</sequence>
<accession>A0A7X8TJT8</accession>
<evidence type="ECO:0000313" key="2">
    <source>
        <dbReference type="EMBL" id="NLS09403.1"/>
    </source>
</evidence>
<evidence type="ECO:0000256" key="1">
    <source>
        <dbReference type="SAM" id="MobiDB-lite"/>
    </source>
</evidence>
<evidence type="ECO:0000313" key="3">
    <source>
        <dbReference type="Proteomes" id="UP000523139"/>
    </source>
</evidence>
<name>A0A7X8TJT8_9MICC</name>
<dbReference type="AlphaFoldDB" id="A0A7X8TJT8"/>
<evidence type="ECO:0008006" key="4">
    <source>
        <dbReference type="Google" id="ProtNLM"/>
    </source>
</evidence>
<dbReference type="EMBL" id="JABAHY010000003">
    <property type="protein sequence ID" value="NLS09403.1"/>
    <property type="molecule type" value="Genomic_DNA"/>
</dbReference>
<dbReference type="Proteomes" id="UP000523139">
    <property type="component" value="Unassembled WGS sequence"/>
</dbReference>
<reference evidence="2 3" key="1">
    <citation type="submission" date="2020-04" db="EMBL/GenBank/DDBJ databases">
        <title>Nesterenkonia sp. nov., isolated from marine sediment.</title>
        <authorList>
            <person name="Zhang G."/>
        </authorList>
    </citation>
    <scope>NUCLEOTIDE SEQUENCE [LARGE SCALE GENOMIC DNA]</scope>
    <source>
        <strain evidence="2 3">MY13</strain>
    </source>
</reference>
<proteinExistence type="predicted"/>
<protein>
    <recommendedName>
        <fullName evidence="4">YtxH domain-containing protein</fullName>
    </recommendedName>
</protein>
<feature type="region of interest" description="Disordered" evidence="1">
    <location>
        <begin position="104"/>
        <end position="146"/>
    </location>
</feature>